<evidence type="ECO:0000259" key="1">
    <source>
        <dbReference type="Pfam" id="PF00675"/>
    </source>
</evidence>
<dbReference type="PANTHER" id="PTHR11851">
    <property type="entry name" value="METALLOPROTEASE"/>
    <property type="match status" value="1"/>
</dbReference>
<dbReference type="InterPro" id="IPR011249">
    <property type="entry name" value="Metalloenz_LuxS/M16"/>
</dbReference>
<dbReference type="InterPro" id="IPR007863">
    <property type="entry name" value="Peptidase_M16_C"/>
</dbReference>
<feature type="domain" description="Peptidase M16 N-terminal" evidence="1">
    <location>
        <begin position="25"/>
        <end position="154"/>
    </location>
</feature>
<accession>A0ABV3TCV9</accession>
<dbReference type="Pfam" id="PF00675">
    <property type="entry name" value="Peptidase_M16"/>
    <property type="match status" value="1"/>
</dbReference>
<dbReference type="InterPro" id="IPR011765">
    <property type="entry name" value="Pept_M16_N"/>
</dbReference>
<dbReference type="PANTHER" id="PTHR11851:SF224">
    <property type="entry name" value="PROCESSING PROTEASE"/>
    <property type="match status" value="1"/>
</dbReference>
<name>A0ABV3TCV9_9GAMM</name>
<evidence type="ECO:0000313" key="3">
    <source>
        <dbReference type="EMBL" id="MEX0469469.1"/>
    </source>
</evidence>
<gene>
    <name evidence="3" type="ORF">V6X73_07005</name>
</gene>
<organism evidence="3 4">
    <name type="scientific">Spiribacter pallidus</name>
    <dbReference type="NCBI Taxonomy" id="1987936"/>
    <lineage>
        <taxon>Bacteria</taxon>
        <taxon>Pseudomonadati</taxon>
        <taxon>Pseudomonadota</taxon>
        <taxon>Gammaproteobacteria</taxon>
        <taxon>Chromatiales</taxon>
        <taxon>Ectothiorhodospiraceae</taxon>
        <taxon>Spiribacter</taxon>
    </lineage>
</organism>
<dbReference type="SUPFAM" id="SSF63411">
    <property type="entry name" value="LuxS/MPP-like metallohydrolase"/>
    <property type="match status" value="2"/>
</dbReference>
<protein>
    <submittedName>
        <fullName evidence="3">Pitrilysin family protein</fullName>
    </submittedName>
</protein>
<dbReference type="Proteomes" id="UP001556709">
    <property type="component" value="Unassembled WGS sequence"/>
</dbReference>
<evidence type="ECO:0000259" key="2">
    <source>
        <dbReference type="Pfam" id="PF05193"/>
    </source>
</evidence>
<dbReference type="Gene3D" id="3.30.830.10">
    <property type="entry name" value="Metalloenzyme, LuxS/M16 peptidase-like"/>
    <property type="match status" value="2"/>
</dbReference>
<keyword evidence="4" id="KW-1185">Reference proteome</keyword>
<feature type="domain" description="Peptidase M16 C-terminal" evidence="2">
    <location>
        <begin position="170"/>
        <end position="346"/>
    </location>
</feature>
<dbReference type="Pfam" id="PF05193">
    <property type="entry name" value="Peptidase_M16_C"/>
    <property type="match status" value="1"/>
</dbReference>
<sequence length="420" mass="45301">MELSIQHWCTDNGARVFFVARRGLPTVDSRIAFNAGSARDNTLPGLARMTSNLLLEGTAEQTAGEISQALEQHGARVEMRCGRDTADVNIRCLSHQTHLGPVFQTIGECIGGAVFPSDSVDRIRQRMIAGLAQESTAPMEKIEKGFTEAIFGDHPYATSPGGESASLQAIDPQRLRSFHGRYYVGANTTVTLVGDLSRAQAERTAEQLVAGLPVGERASALTPVNPPSGRLVSRLPFEAEQTHVSIGGVSLPYGHEDHPALHLGCHILGGGGLTSILARRMRRERGLSYSSACKLTAGAAGGRFQMKTHVRNEALSEALSVLRASLRELLDQGADTNALELARENLLGSLPLQLASNRDLLERIATIGFHGLALDDVQRFSEKLQQLDGEEVRAAMRRHLDPDLMATVLVGPELAISRVE</sequence>
<evidence type="ECO:0000313" key="4">
    <source>
        <dbReference type="Proteomes" id="UP001556709"/>
    </source>
</evidence>
<dbReference type="EMBL" id="JBAKFM010000003">
    <property type="protein sequence ID" value="MEX0469469.1"/>
    <property type="molecule type" value="Genomic_DNA"/>
</dbReference>
<comment type="caution">
    <text evidence="3">The sequence shown here is derived from an EMBL/GenBank/DDBJ whole genome shotgun (WGS) entry which is preliminary data.</text>
</comment>
<reference evidence="3 4" key="1">
    <citation type="submission" date="2024-02" db="EMBL/GenBank/DDBJ databases">
        <title>New especies of Spiribacter isolated from saline water.</title>
        <authorList>
            <person name="Leon M.J."/>
            <person name="De La Haba R."/>
            <person name="Sanchez-Porro C."/>
            <person name="Ventosa A."/>
        </authorList>
    </citation>
    <scope>NUCLEOTIDE SEQUENCE [LARGE SCALE GENOMIC DNA]</scope>
    <source>
        <strain evidence="4">ag22IC6-390</strain>
    </source>
</reference>
<dbReference type="RefSeq" id="WP_367959214.1">
    <property type="nucleotide sequence ID" value="NZ_JBAKFK010000003.1"/>
</dbReference>
<dbReference type="InterPro" id="IPR050361">
    <property type="entry name" value="MPP/UQCRC_Complex"/>
</dbReference>
<proteinExistence type="predicted"/>